<dbReference type="InterPro" id="IPR017850">
    <property type="entry name" value="Alkaline_phosphatase_core_sf"/>
</dbReference>
<organism evidence="4 6">
    <name type="scientific">Orbilia oligospora</name>
    <name type="common">Nematode-trapping fungus</name>
    <name type="synonym">Arthrobotrys oligospora</name>
    <dbReference type="NCBI Taxonomy" id="2813651"/>
    <lineage>
        <taxon>Eukaryota</taxon>
        <taxon>Fungi</taxon>
        <taxon>Dikarya</taxon>
        <taxon>Ascomycota</taxon>
        <taxon>Pezizomycotina</taxon>
        <taxon>Orbiliomycetes</taxon>
        <taxon>Orbiliales</taxon>
        <taxon>Orbiliaceae</taxon>
        <taxon>Orbilia</taxon>
    </lineage>
</organism>
<dbReference type="InterPro" id="IPR007312">
    <property type="entry name" value="Phosphoesterase"/>
</dbReference>
<proteinExistence type="predicted"/>
<evidence type="ECO:0000313" key="7">
    <source>
        <dbReference type="Proteomes" id="UP000483672"/>
    </source>
</evidence>
<dbReference type="AlphaFoldDB" id="A0A6G1MLJ9"/>
<feature type="transmembrane region" description="Helical" evidence="3">
    <location>
        <begin position="78"/>
        <end position="102"/>
    </location>
</feature>
<keyword evidence="3" id="KW-0472">Membrane</keyword>
<dbReference type="GO" id="GO:0009395">
    <property type="term" value="P:phospholipid catabolic process"/>
    <property type="evidence" value="ECO:0007669"/>
    <property type="project" value="TreeGrafter"/>
</dbReference>
<keyword evidence="3" id="KW-0812">Transmembrane</keyword>
<accession>A0A6G1MLJ9</accession>
<sequence length="496" mass="56433">MHTTHKDCHSEKGGSRHFDRYRTNIGTPEEERGLRITLRKEGAWLPRHEGSYVKMLSASFRRYLHTGDRQGQAKNVTFYIQVAVLSVGFAILVSSIGLLYGVKKPNFWLYTYTRPVHLVPLAVASDYTLSPVSYVQGKAFNRFVTIWLENTDYSKAAGDPNIEFFAKKGITLNNYFAVTHPSEPNYVAAVSGDYYGINNDDDNIIPANVSTVVDLLEEKGISWGEYQEYMPYTGFTGKSYKEEKTRKNRYVKKHNPLIMHASVADFPDRRACIKNFTLFYEDLKSNKLPQWLFITPDQQNNGHDTSVTYAGKWLRGFLEPLLDDPNFINNTLVLVTFDENDTYSKQNRVFSILLGDVIPKNLIGSADKGFYNHYSELSTVQANWGLKSLGRYDVGANVFDLVAQKTGDSLRSLDITKVYLNESYPGIFHRKKYAPLPVPDTEASFAGRTVLESIRSIWGKVQNKSVYKGAPLSIPSLRNPPIYPREYSRRKRRGGN</sequence>
<evidence type="ECO:0000256" key="1">
    <source>
        <dbReference type="ARBA" id="ARBA00022801"/>
    </source>
</evidence>
<evidence type="ECO:0000313" key="4">
    <source>
        <dbReference type="EMBL" id="KAF3191945.1"/>
    </source>
</evidence>
<evidence type="ECO:0000313" key="5">
    <source>
        <dbReference type="EMBL" id="KAF3213339.1"/>
    </source>
</evidence>
<dbReference type="Proteomes" id="UP000479691">
    <property type="component" value="Unassembled WGS sequence"/>
</dbReference>
<comment type="caution">
    <text evidence="4">The sequence shown here is derived from an EMBL/GenBank/DDBJ whole genome shotgun (WGS) entry which is preliminary data.</text>
</comment>
<dbReference type="PANTHER" id="PTHR31956:SF15">
    <property type="entry name" value="ACID PHOSPHATASE PHOA"/>
    <property type="match status" value="1"/>
</dbReference>
<name>A0A6G1MLJ9_ORBOL</name>
<feature type="region of interest" description="Disordered" evidence="2">
    <location>
        <begin position="1"/>
        <end position="21"/>
    </location>
</feature>
<evidence type="ECO:0008006" key="8">
    <source>
        <dbReference type="Google" id="ProtNLM"/>
    </source>
</evidence>
<protein>
    <recommendedName>
        <fullName evidence="8">Acid phosphatase</fullName>
    </recommendedName>
</protein>
<dbReference type="SUPFAM" id="SSF53649">
    <property type="entry name" value="Alkaline phosphatase-like"/>
    <property type="match status" value="1"/>
</dbReference>
<dbReference type="EMBL" id="JAABOE010000002">
    <property type="protein sequence ID" value="KAF3191945.1"/>
    <property type="molecule type" value="Genomic_DNA"/>
</dbReference>
<dbReference type="FunFam" id="3.40.720.10:FF:000064">
    <property type="entry name" value="Probable acid phosphatase Pho610"/>
    <property type="match status" value="1"/>
</dbReference>
<keyword evidence="3" id="KW-1133">Transmembrane helix</keyword>
<evidence type="ECO:0000256" key="3">
    <source>
        <dbReference type="SAM" id="Phobius"/>
    </source>
</evidence>
<dbReference type="PANTHER" id="PTHR31956">
    <property type="entry name" value="NON-SPECIFIC PHOSPHOLIPASE C4-RELATED"/>
    <property type="match status" value="1"/>
</dbReference>
<dbReference type="GO" id="GO:0016788">
    <property type="term" value="F:hydrolase activity, acting on ester bonds"/>
    <property type="evidence" value="ECO:0007669"/>
    <property type="project" value="InterPro"/>
</dbReference>
<dbReference type="EMBL" id="WIPF01000078">
    <property type="protein sequence ID" value="KAF3213339.1"/>
    <property type="molecule type" value="Genomic_DNA"/>
</dbReference>
<evidence type="ECO:0000256" key="2">
    <source>
        <dbReference type="SAM" id="MobiDB-lite"/>
    </source>
</evidence>
<gene>
    <name evidence="5" type="ORF">TWF191_010100</name>
    <name evidence="4" type="ORF">TWF788_004138</name>
</gene>
<evidence type="ECO:0000313" key="6">
    <source>
        <dbReference type="Proteomes" id="UP000479691"/>
    </source>
</evidence>
<dbReference type="Pfam" id="PF04185">
    <property type="entry name" value="Phosphoesterase"/>
    <property type="match status" value="1"/>
</dbReference>
<dbReference type="Gene3D" id="3.40.720.10">
    <property type="entry name" value="Alkaline Phosphatase, subunit A"/>
    <property type="match status" value="1"/>
</dbReference>
<keyword evidence="1" id="KW-0378">Hydrolase</keyword>
<reference evidence="6 7" key="1">
    <citation type="submission" date="2019-06" db="EMBL/GenBank/DDBJ databases">
        <authorList>
            <person name="Palmer J.M."/>
        </authorList>
    </citation>
    <scope>NUCLEOTIDE SEQUENCE [LARGE SCALE GENOMIC DNA]</scope>
    <source>
        <strain evidence="5 7">TWF191</strain>
        <strain evidence="4 6">TWF788</strain>
    </source>
</reference>
<dbReference type="Proteomes" id="UP000483672">
    <property type="component" value="Unassembled WGS sequence"/>
</dbReference>